<reference evidence="1 2" key="1">
    <citation type="submission" date="2016-10" db="EMBL/GenBank/DDBJ databases">
        <title>Genome sequence of Mycobacterium talmonii.</title>
        <authorList>
            <person name="Greninger A.L."/>
            <person name="Elliott B."/>
            <person name="Vasireddy S."/>
            <person name="Vasireddy R."/>
        </authorList>
    </citation>
    <scope>NUCLEOTIDE SEQUENCE [LARGE SCALE GENOMIC DNA]</scope>
    <source>
        <strain evidence="2">NE-TNMC-100812</strain>
    </source>
</reference>
<proteinExistence type="predicted"/>
<sequence length="68" mass="7354">MYVASSGEQADAAQYATVVHDMYVTGQRARNVFHDALQAYGLLAQFTDKIAHVDHLLSILAAAVQTSC</sequence>
<protein>
    <submittedName>
        <fullName evidence="1">Uncharacterized protein</fullName>
    </submittedName>
</protein>
<evidence type="ECO:0000313" key="2">
    <source>
        <dbReference type="Proteomes" id="UP000179734"/>
    </source>
</evidence>
<dbReference type="AlphaFoldDB" id="A0A1S1NEB6"/>
<evidence type="ECO:0000313" key="1">
    <source>
        <dbReference type="EMBL" id="OHU98193.1"/>
    </source>
</evidence>
<gene>
    <name evidence="1" type="ORF">BKN37_21035</name>
</gene>
<organism evidence="1 2">
    <name type="scientific">Mycobacterium talmoniae</name>
    <dbReference type="NCBI Taxonomy" id="1858794"/>
    <lineage>
        <taxon>Bacteria</taxon>
        <taxon>Bacillati</taxon>
        <taxon>Actinomycetota</taxon>
        <taxon>Actinomycetes</taxon>
        <taxon>Mycobacteriales</taxon>
        <taxon>Mycobacteriaceae</taxon>
        <taxon>Mycobacterium</taxon>
    </lineage>
</organism>
<dbReference type="RefSeq" id="WP_071028902.1">
    <property type="nucleotide sequence ID" value="NZ_MLQM01000150.1"/>
</dbReference>
<accession>A0A1S1NEB6</accession>
<keyword evidence="2" id="KW-1185">Reference proteome</keyword>
<comment type="caution">
    <text evidence="1">The sequence shown here is derived from an EMBL/GenBank/DDBJ whole genome shotgun (WGS) entry which is preliminary data.</text>
</comment>
<name>A0A1S1NEB6_9MYCO</name>
<dbReference type="EMBL" id="MLQM01000150">
    <property type="protein sequence ID" value="OHU98193.1"/>
    <property type="molecule type" value="Genomic_DNA"/>
</dbReference>
<dbReference type="Proteomes" id="UP000179734">
    <property type="component" value="Unassembled WGS sequence"/>
</dbReference>